<accession>A0A9C7D0A3</accession>
<dbReference type="Gene3D" id="3.40.50.150">
    <property type="entry name" value="Vaccinia Virus protein VP39"/>
    <property type="match status" value="1"/>
</dbReference>
<protein>
    <recommendedName>
        <fullName evidence="1">Methyltransferase domain-containing protein</fullName>
    </recommendedName>
</protein>
<name>A0A9C7D0A3_9BURK</name>
<dbReference type="Pfam" id="PF13649">
    <property type="entry name" value="Methyltransf_25"/>
    <property type="match status" value="1"/>
</dbReference>
<proteinExistence type="predicted"/>
<evidence type="ECO:0000313" key="2">
    <source>
        <dbReference type="EMBL" id="BDT77537.1"/>
    </source>
</evidence>
<organism evidence="2">
    <name type="scientific">Polynucleobacter yangtzensis</name>
    <dbReference type="NCBI Taxonomy" id="1743159"/>
    <lineage>
        <taxon>Bacteria</taxon>
        <taxon>Pseudomonadati</taxon>
        <taxon>Pseudomonadota</taxon>
        <taxon>Betaproteobacteria</taxon>
        <taxon>Burkholderiales</taxon>
        <taxon>Burkholderiaceae</taxon>
        <taxon>Polynucleobacter</taxon>
    </lineage>
</organism>
<dbReference type="AlphaFoldDB" id="A0A9C7D0A3"/>
<dbReference type="Proteomes" id="UP001211097">
    <property type="component" value="Chromosome"/>
</dbReference>
<gene>
    <name evidence="2" type="ORF">PKF023_13400</name>
</gene>
<dbReference type="InterPro" id="IPR041698">
    <property type="entry name" value="Methyltransf_25"/>
</dbReference>
<reference evidence="2" key="1">
    <citation type="submission" date="2022-11" db="EMBL/GenBank/DDBJ databases">
        <title>Complete Genome Sequences of three Polynucleobacter sp. Subcluster PnecC Strains KF022, KF023, and KF032 Isolated from a Shallow Eutrophic Lake in Japan.</title>
        <authorList>
            <person name="Ogata Y."/>
            <person name="Watanabe K."/>
            <person name="Takemine S."/>
            <person name="Shindo C."/>
            <person name="Kurokawa R."/>
            <person name="Suda W."/>
        </authorList>
    </citation>
    <scope>NUCLEOTIDE SEQUENCE</scope>
    <source>
        <strain evidence="2">KF023</strain>
    </source>
</reference>
<dbReference type="RefSeq" id="WP_281741924.1">
    <property type="nucleotide sequence ID" value="NZ_AP026973.1"/>
</dbReference>
<dbReference type="SUPFAM" id="SSF53335">
    <property type="entry name" value="S-adenosyl-L-methionine-dependent methyltransferases"/>
    <property type="match status" value="1"/>
</dbReference>
<dbReference type="InterPro" id="IPR029063">
    <property type="entry name" value="SAM-dependent_MTases_sf"/>
</dbReference>
<dbReference type="KEGG" id="pyt:PKF023_13400"/>
<evidence type="ECO:0000259" key="1">
    <source>
        <dbReference type="Pfam" id="PF13649"/>
    </source>
</evidence>
<sequence length="204" mass="23233">MDNKEHWEKVYGTKAPDAVSWYAPHLETSLNLIHQATSNKKAAIIDIGGGEATLVDDLLSEGYKDISVLDISQKAIDVARQRIGKRADTVHWYCADITQATLPQNYFDVWHDRAVFHFLTEEAQRVKYVEQVMRSVKHGGYVIMSTFGPEGPEKCSGLDVVRYDAERLHNQFGKTFKLINSSTEIHNTPMGTTQQFLYCFCRME</sequence>
<dbReference type="EMBL" id="AP026973">
    <property type="protein sequence ID" value="BDT77537.1"/>
    <property type="molecule type" value="Genomic_DNA"/>
</dbReference>
<dbReference type="PANTHER" id="PTHR12843">
    <property type="entry name" value="PROTEIN-LYSINE N-METHYLTRANSFERASE METTL10"/>
    <property type="match status" value="1"/>
</dbReference>
<dbReference type="CDD" id="cd02440">
    <property type="entry name" value="AdoMet_MTases"/>
    <property type="match status" value="1"/>
</dbReference>
<dbReference type="PANTHER" id="PTHR12843:SF5">
    <property type="entry name" value="EEF1A LYSINE METHYLTRANSFERASE 2"/>
    <property type="match status" value="1"/>
</dbReference>
<feature type="domain" description="Methyltransferase" evidence="1">
    <location>
        <begin position="44"/>
        <end position="140"/>
    </location>
</feature>